<dbReference type="GO" id="GO:0046872">
    <property type="term" value="F:metal ion binding"/>
    <property type="evidence" value="ECO:0007669"/>
    <property type="project" value="UniProtKB-KW"/>
</dbReference>
<dbReference type="Pfam" id="PF04032">
    <property type="entry name" value="Rpr2"/>
    <property type="match status" value="1"/>
</dbReference>
<reference evidence="6" key="1">
    <citation type="submission" date="2023-06" db="EMBL/GenBank/DDBJ databases">
        <title>Conoideocrella luteorostrata (Hypocreales: Clavicipitaceae), a potential biocontrol fungus for elongate hemlock scale in United States Christmas tree production areas.</title>
        <authorList>
            <person name="Barrett H."/>
            <person name="Lovett B."/>
            <person name="Macias A.M."/>
            <person name="Stajich J.E."/>
            <person name="Kasson M.T."/>
        </authorList>
    </citation>
    <scope>NUCLEOTIDE SEQUENCE</scope>
    <source>
        <strain evidence="6">ARSEF 14590</strain>
    </source>
</reference>
<comment type="caution">
    <text evidence="6">The sequence shown here is derived from an EMBL/GenBank/DDBJ whole genome shotgun (WGS) entry which is preliminary data.</text>
</comment>
<evidence type="ECO:0000256" key="1">
    <source>
        <dbReference type="ARBA" id="ARBA00022694"/>
    </source>
</evidence>
<keyword evidence="3" id="KW-0862">Zinc</keyword>
<sequence length="149" mass="16730">MARACCTSALRDASASAAKPSKQEHSASDQQSQQLQAIDNMSRLAITDMRAVSLKAQIRQSSSLKRTICKFCDTLLVEGRTCHSMIENTSKGKRKPWADVLVIGCKTCGNSKRYPVDMPRQKRKLLRSQDSKTREEIERIDGDKDKRIT</sequence>
<dbReference type="InterPro" id="IPR007175">
    <property type="entry name" value="Rpr2/Snm1/Rpp21"/>
</dbReference>
<evidence type="ECO:0000256" key="2">
    <source>
        <dbReference type="ARBA" id="ARBA00022723"/>
    </source>
</evidence>
<dbReference type="EMBL" id="JASWJB010000034">
    <property type="protein sequence ID" value="KAK2608694.1"/>
    <property type="molecule type" value="Genomic_DNA"/>
</dbReference>
<name>A0AAJ0CX42_9HYPO</name>
<dbReference type="Proteomes" id="UP001251528">
    <property type="component" value="Unassembled WGS sequence"/>
</dbReference>
<comment type="similarity">
    <text evidence="4">Belongs to the eukaryotic/archaeal RNase P protein component 4 family.</text>
</comment>
<accession>A0AAJ0CX42</accession>
<evidence type="ECO:0000256" key="5">
    <source>
        <dbReference type="SAM" id="MobiDB-lite"/>
    </source>
</evidence>
<evidence type="ECO:0000256" key="3">
    <source>
        <dbReference type="ARBA" id="ARBA00022833"/>
    </source>
</evidence>
<feature type="region of interest" description="Disordered" evidence="5">
    <location>
        <begin position="122"/>
        <end position="149"/>
    </location>
</feature>
<dbReference type="GO" id="GO:0008033">
    <property type="term" value="P:tRNA processing"/>
    <property type="evidence" value="ECO:0007669"/>
    <property type="project" value="UniProtKB-KW"/>
</dbReference>
<protein>
    <recommendedName>
        <fullName evidence="8">Rpr2-domain-containing protein</fullName>
    </recommendedName>
</protein>
<dbReference type="PANTHER" id="PTHR14742">
    <property type="entry name" value="RIBONUCLEASE P SUBUNIT P21"/>
    <property type="match status" value="1"/>
</dbReference>
<evidence type="ECO:0000313" key="7">
    <source>
        <dbReference type="Proteomes" id="UP001251528"/>
    </source>
</evidence>
<evidence type="ECO:0000313" key="6">
    <source>
        <dbReference type="EMBL" id="KAK2608694.1"/>
    </source>
</evidence>
<keyword evidence="7" id="KW-1185">Reference proteome</keyword>
<proteinExistence type="inferred from homology"/>
<dbReference type="GO" id="GO:0005655">
    <property type="term" value="C:nucleolar ribonuclease P complex"/>
    <property type="evidence" value="ECO:0007669"/>
    <property type="project" value="TreeGrafter"/>
</dbReference>
<keyword evidence="1" id="KW-0819">tRNA processing</keyword>
<dbReference type="AlphaFoldDB" id="A0AAJ0CX42"/>
<dbReference type="PANTHER" id="PTHR14742:SF0">
    <property type="entry name" value="RIBONUCLEASE P PROTEIN SUBUNIT P21"/>
    <property type="match status" value="1"/>
</dbReference>
<evidence type="ECO:0008006" key="8">
    <source>
        <dbReference type="Google" id="ProtNLM"/>
    </source>
</evidence>
<gene>
    <name evidence="6" type="ORF">QQS21_002805</name>
</gene>
<feature type="compositionally biased region" description="Basic and acidic residues" evidence="5">
    <location>
        <begin position="127"/>
        <end position="149"/>
    </location>
</feature>
<organism evidence="6 7">
    <name type="scientific">Conoideocrella luteorostrata</name>
    <dbReference type="NCBI Taxonomy" id="1105319"/>
    <lineage>
        <taxon>Eukaryota</taxon>
        <taxon>Fungi</taxon>
        <taxon>Dikarya</taxon>
        <taxon>Ascomycota</taxon>
        <taxon>Pezizomycotina</taxon>
        <taxon>Sordariomycetes</taxon>
        <taxon>Hypocreomycetidae</taxon>
        <taxon>Hypocreales</taxon>
        <taxon>Clavicipitaceae</taxon>
        <taxon>Conoideocrella</taxon>
    </lineage>
</organism>
<dbReference type="Gene3D" id="6.20.50.20">
    <property type="match status" value="1"/>
</dbReference>
<keyword evidence="2" id="KW-0479">Metal-binding</keyword>
<evidence type="ECO:0000256" key="4">
    <source>
        <dbReference type="ARBA" id="ARBA00038402"/>
    </source>
</evidence>